<dbReference type="CDD" id="cd07012">
    <property type="entry name" value="PBP2_Bug_TTT"/>
    <property type="match status" value="1"/>
</dbReference>
<dbReference type="SUPFAM" id="SSF53850">
    <property type="entry name" value="Periplasmic binding protein-like II"/>
    <property type="match status" value="1"/>
</dbReference>
<gene>
    <name evidence="3" type="ORF">SAMN02745194_02435</name>
</gene>
<dbReference type="AlphaFoldDB" id="A0A1M6IWX1"/>
<dbReference type="InterPro" id="IPR042100">
    <property type="entry name" value="Bug_dom1"/>
</dbReference>
<comment type="similarity">
    <text evidence="1">Belongs to the UPF0065 (bug) family.</text>
</comment>
<dbReference type="STRING" id="198092.SAMN02745194_02435"/>
<dbReference type="Proteomes" id="UP000184387">
    <property type="component" value="Unassembled WGS sequence"/>
</dbReference>
<dbReference type="Gene3D" id="3.40.190.10">
    <property type="entry name" value="Periplasmic binding protein-like II"/>
    <property type="match status" value="1"/>
</dbReference>
<dbReference type="Pfam" id="PF03401">
    <property type="entry name" value="TctC"/>
    <property type="match status" value="1"/>
</dbReference>
<organism evidence="3 4">
    <name type="scientific">Muricoccus roseus</name>
    <dbReference type="NCBI Taxonomy" id="198092"/>
    <lineage>
        <taxon>Bacteria</taxon>
        <taxon>Pseudomonadati</taxon>
        <taxon>Pseudomonadota</taxon>
        <taxon>Alphaproteobacteria</taxon>
        <taxon>Acetobacterales</taxon>
        <taxon>Roseomonadaceae</taxon>
        <taxon>Muricoccus</taxon>
    </lineage>
</organism>
<feature type="chain" id="PRO_5013019906" evidence="2">
    <location>
        <begin position="19"/>
        <end position="332"/>
    </location>
</feature>
<dbReference type="RefSeq" id="WP_073135065.1">
    <property type="nucleotide sequence ID" value="NZ_FQZF01000013.1"/>
</dbReference>
<evidence type="ECO:0000256" key="1">
    <source>
        <dbReference type="ARBA" id="ARBA00006987"/>
    </source>
</evidence>
<dbReference type="InterPro" id="IPR005064">
    <property type="entry name" value="BUG"/>
</dbReference>
<dbReference type="EMBL" id="FQZF01000013">
    <property type="protein sequence ID" value="SHJ38965.1"/>
    <property type="molecule type" value="Genomic_DNA"/>
</dbReference>
<evidence type="ECO:0000313" key="3">
    <source>
        <dbReference type="EMBL" id="SHJ38965.1"/>
    </source>
</evidence>
<protein>
    <submittedName>
        <fullName evidence="3">Tripartite-type tricarboxylate transporter, receptor component TctC</fullName>
    </submittedName>
</protein>
<dbReference type="PANTHER" id="PTHR42928">
    <property type="entry name" value="TRICARBOXYLATE-BINDING PROTEIN"/>
    <property type="match status" value="1"/>
</dbReference>
<name>A0A1M6IWX1_9PROT</name>
<keyword evidence="3" id="KW-0675">Receptor</keyword>
<evidence type="ECO:0000256" key="2">
    <source>
        <dbReference type="SAM" id="SignalP"/>
    </source>
</evidence>
<keyword evidence="2" id="KW-0732">Signal</keyword>
<dbReference type="PANTHER" id="PTHR42928:SF5">
    <property type="entry name" value="BLR1237 PROTEIN"/>
    <property type="match status" value="1"/>
</dbReference>
<proteinExistence type="inferred from homology"/>
<dbReference type="Gene3D" id="3.40.190.150">
    <property type="entry name" value="Bordetella uptake gene, domain 1"/>
    <property type="match status" value="1"/>
</dbReference>
<feature type="signal peptide" evidence="2">
    <location>
        <begin position="1"/>
        <end position="18"/>
    </location>
</feature>
<dbReference type="PIRSF" id="PIRSF017082">
    <property type="entry name" value="YflP"/>
    <property type="match status" value="1"/>
</dbReference>
<keyword evidence="4" id="KW-1185">Reference proteome</keyword>
<accession>A0A1M6IWX1</accession>
<sequence length="332" mass="34798">MRRTRRGLLALGAASPFAACSNALSQSAVQPPPSYPAKPIRLLIGFAPGGATDIAARLAAPILSELLGQQVVLENRSGAGGNLATELTARAPADGYTLLMLTPGQVVTNPLLMRVPCDPERDVTAIARMTAGQLVTVVPKDSPFRDLRQLLEAARARSRGNPLSYGTPGPGTSQHIVMEMLKKEGGFEATHVPYRGSGPAVADLIGGKIDFMTDSVSPTLPHVRAGLLRAIAVTGREAHPDFPGAVTLDSVVPGVVMTTWVGLGGPPDLPPALMAYLTDVLRRTVSHPGFTERIKDLGGQSPWLSPQNFTAAVSAERSSIGAVIRSAGIRME</sequence>
<dbReference type="OrthoDB" id="7250553at2"/>
<evidence type="ECO:0000313" key="4">
    <source>
        <dbReference type="Proteomes" id="UP000184387"/>
    </source>
</evidence>
<reference evidence="3 4" key="1">
    <citation type="submission" date="2016-11" db="EMBL/GenBank/DDBJ databases">
        <authorList>
            <person name="Jaros S."/>
            <person name="Januszkiewicz K."/>
            <person name="Wedrychowicz H."/>
        </authorList>
    </citation>
    <scope>NUCLEOTIDE SEQUENCE [LARGE SCALE GENOMIC DNA]</scope>
    <source>
        <strain evidence="3 4">DSM 14916</strain>
    </source>
</reference>